<feature type="region of interest" description="Disordered" evidence="1">
    <location>
        <begin position="456"/>
        <end position="483"/>
    </location>
</feature>
<evidence type="ECO:0000313" key="4">
    <source>
        <dbReference type="Proteomes" id="UP000077671"/>
    </source>
</evidence>
<dbReference type="AlphaFoldDB" id="A0A177VB41"/>
<feature type="compositionally biased region" description="Basic and acidic residues" evidence="1">
    <location>
        <begin position="693"/>
        <end position="703"/>
    </location>
</feature>
<dbReference type="EMBL" id="LWDD02000118">
    <property type="protein sequence ID" value="KAE8263742.1"/>
    <property type="molecule type" value="Genomic_DNA"/>
</dbReference>
<dbReference type="InterPro" id="IPR046896">
    <property type="entry name" value="Cup1-like_N"/>
</dbReference>
<comment type="caution">
    <text evidence="3">The sequence shown here is derived from an EMBL/GenBank/DDBJ whole genome shotgun (WGS) entry which is preliminary data.</text>
</comment>
<gene>
    <name evidence="3" type="ORF">A4X03_0g1462</name>
</gene>
<feature type="compositionally biased region" description="Basic and acidic residues" evidence="1">
    <location>
        <begin position="172"/>
        <end position="181"/>
    </location>
</feature>
<protein>
    <recommendedName>
        <fullName evidence="2">LYR motif-containing protein Cup1-like N-terminal domain-containing protein</fullName>
    </recommendedName>
</protein>
<evidence type="ECO:0000256" key="1">
    <source>
        <dbReference type="SAM" id="MobiDB-lite"/>
    </source>
</evidence>
<evidence type="ECO:0000259" key="2">
    <source>
        <dbReference type="Pfam" id="PF20263"/>
    </source>
</evidence>
<dbReference type="Proteomes" id="UP000077671">
    <property type="component" value="Unassembled WGS sequence"/>
</dbReference>
<feature type="domain" description="LYR motif-containing protein Cup1-like N-terminal" evidence="2">
    <location>
        <begin position="86"/>
        <end position="149"/>
    </location>
</feature>
<reference evidence="3" key="1">
    <citation type="submission" date="2016-04" db="EMBL/GenBank/DDBJ databases">
        <authorList>
            <person name="Nguyen H.D."/>
            <person name="Kesanakurti P."/>
            <person name="Cullis J."/>
            <person name="Levesque C.A."/>
            <person name="Hambleton S."/>
        </authorList>
    </citation>
    <scope>NUCLEOTIDE SEQUENCE</scope>
    <source>
        <strain evidence="3">DAOMC 238032</strain>
    </source>
</reference>
<sequence>MQLFKKVKLKPAGLLTPVRVFYRQALKQARLLAYIWHDPVVFASHRAMARRQAESSQEALLAYIRRNPEAATAAGISQPEPQTREWRDYVRKVKKEAASAPLVKLGRQRDAETIFLKQIAAANVGWPHAVRRALDHAYGRSGPLRWELLKGFLPRHNPNTDRLKASPKSQKRPTEFKPELPRRLQSPMVSRSLRLLVLSAASHSASPPAVSQFELPPKLAIAMQKKAGLYPSQNEAVAALDGIERNLQAIGITRNREANARWRWLTSHIRKLNAPLEGEDEDDGPEAGPFDPARHISAIEARIKDRQPTVPKRLRAAMAAEAFEHGEPSPLEGNTTHKQRGLSPPYLRSARQFADMHGRGGRDFTQTAPEPQYHYKLVKPASNEASLSYNLVNHGGWARSGPVDYERQHRARRRMWADLLSRIPKAVYVDRPSSRMGDDGKTAMGAFISEADVALPDVDDEESVEAGHGSEKEGRPPVSRRLPTLQARSSTYRVVAAREWKFWADYGLEGAPSGSTPILTPPGEAEAIKDVRWEPTAHFNAASTPSADASKEVRPRAAQPDSAAIPKADAVQGGRPRTAYSDSAFTLKAGAAEESRPTMIQHDPASTPSADATREFRPKVTRSDSVGTATSGTVKHAQPKIGKAESASTSGAHGNKESRPTILRSDSASASSPDAFKDARPRIVRSDSASATKDSRPKMDRAGRRLQGRDSAGSLRQSEYAQEREAGPRKAKPDSDKWVSRDEMRWIWDTKAPS</sequence>
<name>A0A177VB41_9BASI</name>
<evidence type="ECO:0000313" key="3">
    <source>
        <dbReference type="EMBL" id="KAE8263742.1"/>
    </source>
</evidence>
<feature type="compositionally biased region" description="Basic and acidic residues" evidence="1">
    <location>
        <begin position="721"/>
        <end position="748"/>
    </location>
</feature>
<feature type="compositionally biased region" description="Low complexity" evidence="1">
    <location>
        <begin position="665"/>
        <end position="674"/>
    </location>
</feature>
<feature type="compositionally biased region" description="Polar residues" evidence="1">
    <location>
        <begin position="623"/>
        <end position="633"/>
    </location>
</feature>
<feature type="region of interest" description="Disordered" evidence="1">
    <location>
        <begin position="540"/>
        <end position="754"/>
    </location>
</feature>
<feature type="region of interest" description="Disordered" evidence="1">
    <location>
        <begin position="157"/>
        <end position="181"/>
    </location>
</feature>
<feature type="compositionally biased region" description="Basic and acidic residues" evidence="1">
    <location>
        <begin position="612"/>
        <end position="622"/>
    </location>
</feature>
<feature type="region of interest" description="Disordered" evidence="1">
    <location>
        <begin position="324"/>
        <end position="343"/>
    </location>
</feature>
<feature type="compositionally biased region" description="Basic and acidic residues" evidence="1">
    <location>
        <begin position="675"/>
        <end position="685"/>
    </location>
</feature>
<accession>A0A177VB41</accession>
<organism evidence="3 4">
    <name type="scientific">Tilletia caries</name>
    <name type="common">wheat bunt fungus</name>
    <dbReference type="NCBI Taxonomy" id="13290"/>
    <lineage>
        <taxon>Eukaryota</taxon>
        <taxon>Fungi</taxon>
        <taxon>Dikarya</taxon>
        <taxon>Basidiomycota</taxon>
        <taxon>Ustilaginomycotina</taxon>
        <taxon>Exobasidiomycetes</taxon>
        <taxon>Tilletiales</taxon>
        <taxon>Tilletiaceae</taxon>
        <taxon>Tilletia</taxon>
    </lineage>
</organism>
<proteinExistence type="predicted"/>
<reference evidence="3" key="2">
    <citation type="journal article" date="2019" name="IMA Fungus">
        <title>Genome sequencing and comparison of five Tilletia species to identify candidate genes for the detection of regulated species infecting wheat.</title>
        <authorList>
            <person name="Nguyen H.D.T."/>
            <person name="Sultana T."/>
            <person name="Kesanakurti P."/>
            <person name="Hambleton S."/>
        </authorList>
    </citation>
    <scope>NUCLEOTIDE SEQUENCE</scope>
    <source>
        <strain evidence="3">DAOMC 238032</strain>
    </source>
</reference>
<dbReference type="Pfam" id="PF20263">
    <property type="entry name" value="LYRM2-like"/>
    <property type="match status" value="1"/>
</dbReference>